<dbReference type="SUPFAM" id="SSF48452">
    <property type="entry name" value="TPR-like"/>
    <property type="match status" value="1"/>
</dbReference>
<proteinExistence type="predicted"/>
<dbReference type="Pfam" id="PF00535">
    <property type="entry name" value="Glycos_transf_2"/>
    <property type="match status" value="1"/>
</dbReference>
<evidence type="ECO:0000256" key="1">
    <source>
        <dbReference type="PROSITE-ProRule" id="PRU00339"/>
    </source>
</evidence>
<protein>
    <submittedName>
        <fullName evidence="3">Glycosyltransferase</fullName>
    </submittedName>
</protein>
<dbReference type="Gene3D" id="3.90.550.10">
    <property type="entry name" value="Spore Coat Polysaccharide Biosynthesis Protein SpsA, Chain A"/>
    <property type="match status" value="1"/>
</dbReference>
<dbReference type="InterPro" id="IPR011990">
    <property type="entry name" value="TPR-like_helical_dom_sf"/>
</dbReference>
<dbReference type="EMBL" id="WNZW01000010">
    <property type="protein sequence ID" value="MUG47153.1"/>
    <property type="molecule type" value="Genomic_DNA"/>
</dbReference>
<dbReference type="InterPro" id="IPR019734">
    <property type="entry name" value="TPR_rpt"/>
</dbReference>
<accession>A0A7X2Z527</accession>
<evidence type="ECO:0000259" key="2">
    <source>
        <dbReference type="Pfam" id="PF00535"/>
    </source>
</evidence>
<dbReference type="InterPro" id="IPR029044">
    <property type="entry name" value="Nucleotide-diphossugar_trans"/>
</dbReference>
<dbReference type="SUPFAM" id="SSF53448">
    <property type="entry name" value="Nucleotide-diphospho-sugar transferases"/>
    <property type="match status" value="1"/>
</dbReference>
<dbReference type="CDD" id="cd02511">
    <property type="entry name" value="Beta4Glucosyltransferase"/>
    <property type="match status" value="1"/>
</dbReference>
<dbReference type="PROSITE" id="PS50005">
    <property type="entry name" value="TPR"/>
    <property type="match status" value="1"/>
</dbReference>
<keyword evidence="3" id="KW-0808">Transferase</keyword>
<dbReference type="RefSeq" id="WP_155612531.1">
    <property type="nucleotide sequence ID" value="NZ_WNZW01000010.1"/>
</dbReference>
<organism evidence="3 4">
    <name type="scientific">Paenibacillus woosongensis</name>
    <dbReference type="NCBI Taxonomy" id="307580"/>
    <lineage>
        <taxon>Bacteria</taxon>
        <taxon>Bacillati</taxon>
        <taxon>Bacillota</taxon>
        <taxon>Bacilli</taxon>
        <taxon>Bacillales</taxon>
        <taxon>Paenibacillaceae</taxon>
        <taxon>Paenibacillus</taxon>
    </lineage>
</organism>
<dbReference type="InterPro" id="IPR001173">
    <property type="entry name" value="Glyco_trans_2-like"/>
</dbReference>
<dbReference type="Gene3D" id="1.25.40.10">
    <property type="entry name" value="Tetratricopeptide repeat domain"/>
    <property type="match status" value="1"/>
</dbReference>
<dbReference type="PANTHER" id="PTHR43630">
    <property type="entry name" value="POLY-BETA-1,6-N-ACETYL-D-GLUCOSAMINE SYNTHASE"/>
    <property type="match status" value="1"/>
</dbReference>
<feature type="repeat" description="TPR" evidence="1">
    <location>
        <begin position="241"/>
        <end position="274"/>
    </location>
</feature>
<dbReference type="Proteomes" id="UP000447876">
    <property type="component" value="Unassembled WGS sequence"/>
</dbReference>
<dbReference type="PANTHER" id="PTHR43630:SF2">
    <property type="entry name" value="GLYCOSYLTRANSFERASE"/>
    <property type="match status" value="1"/>
</dbReference>
<gene>
    <name evidence="3" type="ORF">GNP95_19485</name>
</gene>
<sequence length="367" mass="41863">MDKVGLSLCMIVKNESENIVKAIKTAQTFVQEIIIVDTGSTDQTPELAQSLGAKVFKIEWNDHFGDMRNYSIQKATQPFILVMDADELIIDGDMSYLQECCRLISQQPGAAGTVIMTNETVQGDVSITSITRIFPNDRRYKYAGRIHEQLMFVGSPIKSTINTQIVISHTGYSDALIQGKNKLERNIQLLKKELQVSPDQSYILFQIGRTYYVMKDYVQAEYFLSKCVEIELSSSHRSFLAIALLTLGYCFIHLKKFNDFVRCYRKGIEYYPDYTDLYFMYGVGLIESRNISAFKEIPEAFKKCIELGDASDLKYETVRGVGSFKAHFNLGLYYEIIGDSTKAVYHYQQSSDFGNEEAKKRISQILK</sequence>
<comment type="caution">
    <text evidence="3">The sequence shown here is derived from an EMBL/GenBank/DDBJ whole genome shotgun (WGS) entry which is preliminary data.</text>
</comment>
<dbReference type="GO" id="GO:0016740">
    <property type="term" value="F:transferase activity"/>
    <property type="evidence" value="ECO:0007669"/>
    <property type="project" value="UniProtKB-KW"/>
</dbReference>
<dbReference type="AlphaFoldDB" id="A0A7X2Z527"/>
<evidence type="ECO:0000313" key="4">
    <source>
        <dbReference type="Proteomes" id="UP000447876"/>
    </source>
</evidence>
<feature type="domain" description="Glycosyltransferase 2-like" evidence="2">
    <location>
        <begin position="7"/>
        <end position="94"/>
    </location>
</feature>
<dbReference type="SMART" id="SM00028">
    <property type="entry name" value="TPR"/>
    <property type="match status" value="3"/>
</dbReference>
<keyword evidence="1" id="KW-0802">TPR repeat</keyword>
<name>A0A7X2Z527_9BACL</name>
<reference evidence="3 4" key="1">
    <citation type="submission" date="2019-11" db="EMBL/GenBank/DDBJ databases">
        <title>Draft genome sequences of five Paenibacillus species of dairy origin.</title>
        <authorList>
            <person name="Olajide A.M."/>
            <person name="Chen S."/>
            <person name="Lapointe G."/>
        </authorList>
    </citation>
    <scope>NUCLEOTIDE SEQUENCE [LARGE SCALE GENOMIC DNA]</scope>
    <source>
        <strain evidence="3 4">12CR55</strain>
    </source>
</reference>
<evidence type="ECO:0000313" key="3">
    <source>
        <dbReference type="EMBL" id="MUG47153.1"/>
    </source>
</evidence>
<dbReference type="OrthoDB" id="9815923at2"/>